<dbReference type="GO" id="GO:0008168">
    <property type="term" value="F:methyltransferase activity"/>
    <property type="evidence" value="ECO:0007669"/>
    <property type="project" value="UniProtKB-KW"/>
</dbReference>
<reference evidence="3 4" key="1">
    <citation type="journal article" date="2024" name="IMA Fungus">
        <title>Apiospora arundinis, a panoply of carbohydrate-active enzymes and secondary metabolites.</title>
        <authorList>
            <person name="Sorensen T."/>
            <person name="Petersen C."/>
            <person name="Muurmann A.T."/>
            <person name="Christiansen J.V."/>
            <person name="Brundto M.L."/>
            <person name="Overgaard C.K."/>
            <person name="Boysen A.T."/>
            <person name="Wollenberg R.D."/>
            <person name="Larsen T.O."/>
            <person name="Sorensen J.L."/>
            <person name="Nielsen K.L."/>
            <person name="Sondergaard T.E."/>
        </authorList>
    </citation>
    <scope>NUCLEOTIDE SEQUENCE [LARGE SCALE GENOMIC DNA]</scope>
    <source>
        <strain evidence="3 4">AAU 773</strain>
    </source>
</reference>
<sequence>MTQDKSEESGPSTPKPSYTRAKQVRPLYEAGDGDTVADLYSYVAEDGRTYQGYMPGEYMLPNDSAEQERLDFSHAIYRLLLDNKLAAAPLRSPENVLDIGTGTGLWALEFAEENPTAEVIGTDLSMIQPLPWTPNCQFILENSETDDWLFPHRFDYVHLRAVLSCFSDVRTVIRRAYDHLEAGGWIEFQDGVFELVGHTDGSLEGTALQRWNALLRKGALARGRDFAKARRYKQHLLDAGFVDVEERTILVPGGPWHEDDQKMKLIGVYTANVMITGIIETFKPFLASAGLSQAEIETLSAEVRREVMDPSIRWSIPFYIVYGRKPYSGESEAD</sequence>
<gene>
    <name evidence="3" type="ORF">PGQ11_013706</name>
</gene>
<evidence type="ECO:0000256" key="2">
    <source>
        <dbReference type="SAM" id="MobiDB-lite"/>
    </source>
</evidence>
<proteinExistence type="inferred from homology"/>
<evidence type="ECO:0000313" key="4">
    <source>
        <dbReference type="Proteomes" id="UP001390339"/>
    </source>
</evidence>
<dbReference type="InterPro" id="IPR029063">
    <property type="entry name" value="SAM-dependent_MTases_sf"/>
</dbReference>
<evidence type="ECO:0000313" key="3">
    <source>
        <dbReference type="EMBL" id="KAK8851227.1"/>
    </source>
</evidence>
<name>A0ABR2HQ59_9PEZI</name>
<keyword evidence="3" id="KW-0808">Transferase</keyword>
<comment type="similarity">
    <text evidence="1">Belongs to the methyltransferase superfamily. LaeA methyltransferase family.</text>
</comment>
<dbReference type="PANTHER" id="PTHR43591:SF102">
    <property type="entry name" value="S-ADENOSYL-L-METHIONINE-DEPENDENT METHYLTRANSFERASE"/>
    <property type="match status" value="1"/>
</dbReference>
<dbReference type="Pfam" id="PF13489">
    <property type="entry name" value="Methyltransf_23"/>
    <property type="match status" value="1"/>
</dbReference>
<keyword evidence="3" id="KW-0489">Methyltransferase</keyword>
<evidence type="ECO:0000256" key="1">
    <source>
        <dbReference type="ARBA" id="ARBA00038158"/>
    </source>
</evidence>
<dbReference type="SUPFAM" id="SSF53335">
    <property type="entry name" value="S-adenosyl-L-methionine-dependent methyltransferases"/>
    <property type="match status" value="1"/>
</dbReference>
<dbReference type="PANTHER" id="PTHR43591">
    <property type="entry name" value="METHYLTRANSFERASE"/>
    <property type="match status" value="1"/>
</dbReference>
<dbReference type="Proteomes" id="UP001390339">
    <property type="component" value="Unassembled WGS sequence"/>
</dbReference>
<protein>
    <submittedName>
        <fullName evidence="3">S-adenosyl-L-methionine-dependent methyltransferase</fullName>
    </submittedName>
</protein>
<dbReference type="EMBL" id="JAPCWZ010000009">
    <property type="protein sequence ID" value="KAK8851227.1"/>
    <property type="molecule type" value="Genomic_DNA"/>
</dbReference>
<accession>A0ABR2HQ59</accession>
<dbReference type="CDD" id="cd02440">
    <property type="entry name" value="AdoMet_MTases"/>
    <property type="match status" value="1"/>
</dbReference>
<keyword evidence="4" id="KW-1185">Reference proteome</keyword>
<organism evidence="3 4">
    <name type="scientific">Apiospora arundinis</name>
    <dbReference type="NCBI Taxonomy" id="335852"/>
    <lineage>
        <taxon>Eukaryota</taxon>
        <taxon>Fungi</taxon>
        <taxon>Dikarya</taxon>
        <taxon>Ascomycota</taxon>
        <taxon>Pezizomycotina</taxon>
        <taxon>Sordariomycetes</taxon>
        <taxon>Xylariomycetidae</taxon>
        <taxon>Amphisphaeriales</taxon>
        <taxon>Apiosporaceae</taxon>
        <taxon>Apiospora</taxon>
    </lineage>
</organism>
<dbReference type="GO" id="GO:0032259">
    <property type="term" value="P:methylation"/>
    <property type="evidence" value="ECO:0007669"/>
    <property type="project" value="UniProtKB-KW"/>
</dbReference>
<comment type="caution">
    <text evidence="3">The sequence shown here is derived from an EMBL/GenBank/DDBJ whole genome shotgun (WGS) entry which is preliminary data.</text>
</comment>
<dbReference type="Gene3D" id="3.40.50.150">
    <property type="entry name" value="Vaccinia Virus protein VP39"/>
    <property type="match status" value="1"/>
</dbReference>
<feature type="region of interest" description="Disordered" evidence="2">
    <location>
        <begin position="1"/>
        <end position="25"/>
    </location>
</feature>